<evidence type="ECO:0000313" key="2">
    <source>
        <dbReference type="Proteomes" id="UP001349262"/>
    </source>
</evidence>
<accession>A0ABU7T8B5</accession>
<organism evidence="1 2">
    <name type="scientific">Methylobacterium radiotolerans</name>
    <dbReference type="NCBI Taxonomy" id="31998"/>
    <lineage>
        <taxon>Bacteria</taxon>
        <taxon>Pseudomonadati</taxon>
        <taxon>Pseudomonadota</taxon>
        <taxon>Alphaproteobacteria</taxon>
        <taxon>Hyphomicrobiales</taxon>
        <taxon>Methylobacteriaceae</taxon>
        <taxon>Methylobacterium</taxon>
    </lineage>
</organism>
<reference evidence="1 2" key="1">
    <citation type="journal article" date="2012" name="Genet. Mol. Biol.">
        <title>Analysis of 16S rRNA and mxaF genes revealing insights into Methylobacterium niche-specific plant association.</title>
        <authorList>
            <person name="Dourado M.N."/>
            <person name="Andreote F.D."/>
            <person name="Dini-Andreote F."/>
            <person name="Conti R."/>
            <person name="Araujo J.M."/>
            <person name="Araujo W.L."/>
        </authorList>
    </citation>
    <scope>NUCLEOTIDE SEQUENCE [LARGE SCALE GENOMIC DNA]</scope>
    <source>
        <strain evidence="1 2">SR1.6/4</strain>
    </source>
</reference>
<evidence type="ECO:0000313" key="1">
    <source>
        <dbReference type="EMBL" id="MEE7456775.1"/>
    </source>
</evidence>
<dbReference type="EMBL" id="MLBY01000004">
    <property type="protein sequence ID" value="MEE7456775.1"/>
    <property type="molecule type" value="Genomic_DNA"/>
</dbReference>
<sequence>MGSLIRSMARRQARTSTVARPAVPWVAYAPPAAVEVVDTPPAIKPDKGLLGGSCNRTACQAPGATWVHADSGAHYCRSCALEINRWARRDHGTLLCSPIKPVEPRHCDDYIDDPAQPECLRRFLAYNRLPAAAKYPTDNESYNARMEEYLGCAMWRDPVPALFADHAGRRVRVVMASRFGDVGITTNLDAERGYVARVAVDDLSNFSATPA</sequence>
<proteinExistence type="predicted"/>
<keyword evidence="2" id="KW-1185">Reference proteome</keyword>
<dbReference type="Proteomes" id="UP001349262">
    <property type="component" value="Unassembled WGS sequence"/>
</dbReference>
<evidence type="ECO:0008006" key="3">
    <source>
        <dbReference type="Google" id="ProtNLM"/>
    </source>
</evidence>
<protein>
    <recommendedName>
        <fullName evidence="3">GATA-type domain-containing protein</fullName>
    </recommendedName>
</protein>
<name>A0ABU7T8B5_9HYPH</name>
<comment type="caution">
    <text evidence="1">The sequence shown here is derived from an EMBL/GenBank/DDBJ whole genome shotgun (WGS) entry which is preliminary data.</text>
</comment>
<gene>
    <name evidence="1" type="ORF">MRSR164_08270</name>
</gene>